<feature type="transmembrane region" description="Helical" evidence="7">
    <location>
        <begin position="312"/>
        <end position="331"/>
    </location>
</feature>
<sequence length="405" mass="44086">MTNLFRNKAFLIVTGSDLLQNLAIWIRNMAILYFIMEQTKGEDPIAISLITVIEYLPIFVFSFIGGALADRWKPKRTMIYGDILSFLSIIVIILVLNSGYWKVLYVATFVSSIVSQFAQPSSVKIVRRNVEEENVQAAVAITQSSQSLFLILGPILGTFIYTTFGIDMSLYSLLVLFLFSSILLSFLPKDPDREASGSTLISDIKEGWRYVTGSSSLRLLGLVFGFVGLSSGLIQPLEIFIITERLGLEQTHLQFLSGVSGAGLLVGGGIAATISGKLNQNVTLVVSLICLGLATVGEALSGWLWLTLLFSFLGSISLAFTNLVISTFLVSRIDEHLIGRVNGLITPLFMGAILIGSTLSGVLMNNTSLLTVYVLSAFVLFISVYPGLRIQFQGPRPQVSGGIDK</sequence>
<evidence type="ECO:0000259" key="8">
    <source>
        <dbReference type="PROSITE" id="PS50850"/>
    </source>
</evidence>
<evidence type="ECO:0000256" key="7">
    <source>
        <dbReference type="SAM" id="Phobius"/>
    </source>
</evidence>
<dbReference type="Gene3D" id="1.20.1250.20">
    <property type="entry name" value="MFS general substrate transporter like domains"/>
    <property type="match status" value="1"/>
</dbReference>
<name>A0A3Q8S3R5_9BACL</name>
<feature type="transmembrane region" description="Helical" evidence="7">
    <location>
        <begin position="282"/>
        <end position="306"/>
    </location>
</feature>
<evidence type="ECO:0000256" key="4">
    <source>
        <dbReference type="ARBA" id="ARBA00022692"/>
    </source>
</evidence>
<dbReference type="PANTHER" id="PTHR43266:SF8">
    <property type="entry name" value="MACROLIDE-EFFLUX PROTEIN"/>
    <property type="match status" value="1"/>
</dbReference>
<feature type="transmembrane region" description="Helical" evidence="7">
    <location>
        <begin position="147"/>
        <end position="164"/>
    </location>
</feature>
<dbReference type="OrthoDB" id="2942684at2"/>
<dbReference type="InterPro" id="IPR020846">
    <property type="entry name" value="MFS_dom"/>
</dbReference>
<dbReference type="Proteomes" id="UP000273145">
    <property type="component" value="Chromosome"/>
</dbReference>
<dbReference type="GO" id="GO:0005886">
    <property type="term" value="C:plasma membrane"/>
    <property type="evidence" value="ECO:0007669"/>
    <property type="project" value="UniProtKB-SubCell"/>
</dbReference>
<protein>
    <submittedName>
        <fullName evidence="9">MFS transporter</fullName>
    </submittedName>
</protein>
<keyword evidence="10" id="KW-1185">Reference proteome</keyword>
<evidence type="ECO:0000256" key="6">
    <source>
        <dbReference type="ARBA" id="ARBA00023136"/>
    </source>
</evidence>
<feature type="transmembrane region" description="Helical" evidence="7">
    <location>
        <begin position="343"/>
        <end position="364"/>
    </location>
</feature>
<gene>
    <name evidence="9" type="ORF">EIM92_03380</name>
</gene>
<dbReference type="InterPro" id="IPR036259">
    <property type="entry name" value="MFS_trans_sf"/>
</dbReference>
<evidence type="ECO:0000313" key="10">
    <source>
        <dbReference type="Proteomes" id="UP000273145"/>
    </source>
</evidence>
<dbReference type="AlphaFoldDB" id="A0A3Q8S3R5"/>
<dbReference type="EMBL" id="CP034248">
    <property type="protein sequence ID" value="AZK45363.1"/>
    <property type="molecule type" value="Genomic_DNA"/>
</dbReference>
<keyword evidence="6 7" id="KW-0472">Membrane</keyword>
<feature type="transmembrane region" description="Helical" evidence="7">
    <location>
        <begin position="79"/>
        <end position="97"/>
    </location>
</feature>
<feature type="transmembrane region" description="Helical" evidence="7">
    <location>
        <begin position="219"/>
        <end position="243"/>
    </location>
</feature>
<evidence type="ECO:0000256" key="3">
    <source>
        <dbReference type="ARBA" id="ARBA00022475"/>
    </source>
</evidence>
<feature type="transmembrane region" description="Helical" evidence="7">
    <location>
        <begin position="47"/>
        <end position="67"/>
    </location>
</feature>
<feature type="transmembrane region" description="Helical" evidence="7">
    <location>
        <begin position="170"/>
        <end position="187"/>
    </location>
</feature>
<dbReference type="CDD" id="cd06173">
    <property type="entry name" value="MFS_MefA_like"/>
    <property type="match status" value="1"/>
</dbReference>
<proteinExistence type="predicted"/>
<dbReference type="KEGG" id="plen:EIM92_03380"/>
<dbReference type="PANTHER" id="PTHR43266">
    <property type="entry name" value="MACROLIDE-EFFLUX PROTEIN"/>
    <property type="match status" value="1"/>
</dbReference>
<evidence type="ECO:0000256" key="5">
    <source>
        <dbReference type="ARBA" id="ARBA00022989"/>
    </source>
</evidence>
<keyword evidence="3" id="KW-1003">Cell membrane</keyword>
<evidence type="ECO:0000256" key="1">
    <source>
        <dbReference type="ARBA" id="ARBA00004651"/>
    </source>
</evidence>
<reference evidence="9 10" key="1">
    <citation type="submission" date="2018-11" db="EMBL/GenBank/DDBJ databases">
        <title>Genome sequencing of Paenibacillus lentus DSM25539(T).</title>
        <authorList>
            <person name="Kook J.-K."/>
            <person name="Park S.-N."/>
            <person name="Lim Y.K."/>
        </authorList>
    </citation>
    <scope>NUCLEOTIDE SEQUENCE [LARGE SCALE GENOMIC DNA]</scope>
    <source>
        <strain evidence="9 10">DSM 25539</strain>
    </source>
</reference>
<evidence type="ECO:0000256" key="2">
    <source>
        <dbReference type="ARBA" id="ARBA00022448"/>
    </source>
</evidence>
<feature type="transmembrane region" description="Helical" evidence="7">
    <location>
        <begin position="255"/>
        <end position="275"/>
    </location>
</feature>
<dbReference type="SUPFAM" id="SSF103473">
    <property type="entry name" value="MFS general substrate transporter"/>
    <property type="match status" value="1"/>
</dbReference>
<dbReference type="PROSITE" id="PS50850">
    <property type="entry name" value="MFS"/>
    <property type="match status" value="1"/>
</dbReference>
<dbReference type="Pfam" id="PF07690">
    <property type="entry name" value="MFS_1"/>
    <property type="match status" value="1"/>
</dbReference>
<dbReference type="RefSeq" id="WP_125081482.1">
    <property type="nucleotide sequence ID" value="NZ_CP034248.1"/>
</dbReference>
<dbReference type="GO" id="GO:0022857">
    <property type="term" value="F:transmembrane transporter activity"/>
    <property type="evidence" value="ECO:0007669"/>
    <property type="project" value="InterPro"/>
</dbReference>
<accession>A0A3Q8S3R5</accession>
<keyword evidence="2" id="KW-0813">Transport</keyword>
<evidence type="ECO:0000313" key="9">
    <source>
        <dbReference type="EMBL" id="AZK45363.1"/>
    </source>
</evidence>
<keyword evidence="4 7" id="KW-0812">Transmembrane</keyword>
<comment type="subcellular location">
    <subcellularLocation>
        <location evidence="1">Cell membrane</location>
        <topology evidence="1">Multi-pass membrane protein</topology>
    </subcellularLocation>
</comment>
<feature type="domain" description="Major facilitator superfamily (MFS) profile" evidence="8">
    <location>
        <begin position="9"/>
        <end position="389"/>
    </location>
</feature>
<organism evidence="9 10">
    <name type="scientific">Paenibacillus lentus</name>
    <dbReference type="NCBI Taxonomy" id="1338368"/>
    <lineage>
        <taxon>Bacteria</taxon>
        <taxon>Bacillati</taxon>
        <taxon>Bacillota</taxon>
        <taxon>Bacilli</taxon>
        <taxon>Bacillales</taxon>
        <taxon>Paenibacillaceae</taxon>
        <taxon>Paenibacillus</taxon>
    </lineage>
</organism>
<dbReference type="InterPro" id="IPR011701">
    <property type="entry name" value="MFS"/>
</dbReference>
<feature type="transmembrane region" description="Helical" evidence="7">
    <location>
        <begin position="370"/>
        <end position="388"/>
    </location>
</feature>
<keyword evidence="5 7" id="KW-1133">Transmembrane helix</keyword>